<feature type="domain" description="GYF" evidence="2">
    <location>
        <begin position="4"/>
        <end position="50"/>
    </location>
</feature>
<keyword evidence="1" id="KW-0175">Coiled coil</keyword>
<dbReference type="Proteomes" id="UP000502608">
    <property type="component" value="Chromosome"/>
</dbReference>
<evidence type="ECO:0000313" key="4">
    <source>
        <dbReference type="Proteomes" id="UP000502608"/>
    </source>
</evidence>
<evidence type="ECO:0000259" key="2">
    <source>
        <dbReference type="Pfam" id="PF14237"/>
    </source>
</evidence>
<keyword evidence="4" id="KW-1185">Reference proteome</keyword>
<evidence type="ECO:0000313" key="3">
    <source>
        <dbReference type="EMBL" id="QIR15380.1"/>
    </source>
</evidence>
<accession>A0A6G9QLC6</accession>
<dbReference type="InterPro" id="IPR025640">
    <property type="entry name" value="GYF_2"/>
</dbReference>
<dbReference type="Pfam" id="PF14237">
    <property type="entry name" value="GYF_2"/>
    <property type="match status" value="1"/>
</dbReference>
<evidence type="ECO:0000256" key="1">
    <source>
        <dbReference type="SAM" id="Coils"/>
    </source>
</evidence>
<protein>
    <submittedName>
        <fullName evidence="3">DUF4339 domain-containing protein</fullName>
    </submittedName>
</protein>
<dbReference type="KEGG" id="saes:HBH39_13485"/>
<dbReference type="RefSeq" id="WP_167679110.1">
    <property type="nucleotide sequence ID" value="NZ_CP050313.1"/>
</dbReference>
<dbReference type="AlphaFoldDB" id="A0A6G9QLC6"/>
<dbReference type="EMBL" id="CP050313">
    <property type="protein sequence ID" value="QIR15380.1"/>
    <property type="molecule type" value="Genomic_DNA"/>
</dbReference>
<gene>
    <name evidence="3" type="ORF">HBH39_13485</name>
</gene>
<proteinExistence type="predicted"/>
<reference evidence="3 4" key="1">
    <citation type="submission" date="2020-03" db="EMBL/GenBank/DDBJ databases">
        <title>Complete genome sequence of Shewanella sp.</title>
        <authorList>
            <person name="Kim Y.-S."/>
            <person name="Kim S.-J."/>
            <person name="Jung H.-K."/>
            <person name="Kim K.-H."/>
        </authorList>
    </citation>
    <scope>NUCLEOTIDE SEQUENCE [LARGE SCALE GENOMIC DNA]</scope>
    <source>
        <strain evidence="3 4">PN3F2</strain>
    </source>
</reference>
<feature type="coiled-coil region" evidence="1">
    <location>
        <begin position="114"/>
        <end position="141"/>
    </location>
</feature>
<organism evidence="3 4">
    <name type="scientific">Shewanella aestuarii</name>
    <dbReference type="NCBI Taxonomy" id="1028752"/>
    <lineage>
        <taxon>Bacteria</taxon>
        <taxon>Pseudomonadati</taxon>
        <taxon>Pseudomonadota</taxon>
        <taxon>Gammaproteobacteria</taxon>
        <taxon>Alteromonadales</taxon>
        <taxon>Shewanellaceae</taxon>
        <taxon>Shewanella</taxon>
    </lineage>
</organism>
<sequence length="141" mass="15980">MKEWYFSNNGEVSGPLGLTESNKFIEQNPNSYAWHPSYAQWIPVSHVEEFSITVTPPPPPQEIPKKLIERFIAKEKELNTALGRIESTFKAISNSLSDLDRDTNRTKTVTQNLNQEVKTTIRSVNEQYEALQRKLAGAATS</sequence>
<name>A0A6G9QLC6_9GAMM</name>